<accession>A0A1G9NFX9</accession>
<organism evidence="1 2">
    <name type="scientific">Corynebacterium mycetoides</name>
    <dbReference type="NCBI Taxonomy" id="38302"/>
    <lineage>
        <taxon>Bacteria</taxon>
        <taxon>Bacillati</taxon>
        <taxon>Actinomycetota</taxon>
        <taxon>Actinomycetes</taxon>
        <taxon>Mycobacteriales</taxon>
        <taxon>Corynebacteriaceae</taxon>
        <taxon>Corynebacterium</taxon>
    </lineage>
</organism>
<dbReference type="RefSeq" id="WP_092149568.1">
    <property type="nucleotide sequence ID" value="NZ_LT629700.1"/>
</dbReference>
<protein>
    <submittedName>
        <fullName evidence="1">Uncharacterized protein</fullName>
    </submittedName>
</protein>
<dbReference type="AlphaFoldDB" id="A0A1G9NFX9"/>
<keyword evidence="2" id="KW-1185">Reference proteome</keyword>
<evidence type="ECO:0000313" key="2">
    <source>
        <dbReference type="Proteomes" id="UP000199350"/>
    </source>
</evidence>
<dbReference type="STRING" id="38302.SAMN04488535_0998"/>
<gene>
    <name evidence="1" type="ORF">SAMN04488535_0998</name>
</gene>
<reference evidence="2" key="1">
    <citation type="submission" date="2016-10" db="EMBL/GenBank/DDBJ databases">
        <authorList>
            <person name="Varghese N."/>
            <person name="Submissions S."/>
        </authorList>
    </citation>
    <scope>NUCLEOTIDE SEQUENCE [LARGE SCALE GENOMIC DNA]</scope>
    <source>
        <strain evidence="2">DSM 20632</strain>
    </source>
</reference>
<dbReference type="EMBL" id="LT629700">
    <property type="protein sequence ID" value="SDL85231.1"/>
    <property type="molecule type" value="Genomic_DNA"/>
</dbReference>
<sequence length="100" mass="11232">MTTTLASTTSAVIEIDGMPARLRGSVEKLMLELPQEPIDYSLFDIWDTAWFTRWHRNADGTIGCRELVYAPAADLARFRENLADLARRAGFDAELTTRVA</sequence>
<evidence type="ECO:0000313" key="1">
    <source>
        <dbReference type="EMBL" id="SDL85231.1"/>
    </source>
</evidence>
<name>A0A1G9NFX9_9CORY</name>
<dbReference type="OrthoDB" id="4417635at2"/>
<proteinExistence type="predicted"/>
<dbReference type="Proteomes" id="UP000199350">
    <property type="component" value="Chromosome I"/>
</dbReference>